<name>A0ABS7BT44_9SPHN</name>
<comment type="caution">
    <text evidence="1">The sequence shown here is derived from an EMBL/GenBank/DDBJ whole genome shotgun (WGS) entry which is preliminary data.</text>
</comment>
<dbReference type="RefSeq" id="WP_219750288.1">
    <property type="nucleotide sequence ID" value="NZ_JAHXZN010000009.1"/>
</dbReference>
<evidence type="ECO:0000313" key="1">
    <source>
        <dbReference type="EMBL" id="MBW6532700.1"/>
    </source>
</evidence>
<sequence>MPQSVPASADHLMRPVLWTFGEGPTFPGYTDDTHWNGFLNVSVGMATWPYVLRTLIAGADGDAETIAAYREMAGGSMVSLADRFTTEAVDRNWPWQFPDYPVATMMPIPERWSEMSWHHDTAPSFGPCVGPMGEAAQVWVDYADPSKREFPEAPRFSFSRRDAVGELTTIYAGADWDEVLASAAVEALACAFARGLALELTPAQWRDMRLRNRVAPEGTCASHDFVDANMVMLAAWEAERGHPLLPTAEPATFEDDLERVNAAWKIATTHYLTASDEGERFDAWRLTARDVDGLAAAGEELGRVDDSDSPGRIYAPGFMERDGEQWIVNVSNSSQAFDELFDAEAHLWSIHASTESRPEVRQPLRLPPPPSAVHFTVDEITVTADAIDRRLAELAERRKTVSELESEGLFLAESVRRLKAARVKLTEAAQP</sequence>
<evidence type="ECO:0000313" key="2">
    <source>
        <dbReference type="Proteomes" id="UP000759103"/>
    </source>
</evidence>
<accession>A0ABS7BT44</accession>
<keyword evidence="2" id="KW-1185">Reference proteome</keyword>
<organism evidence="1 2">
    <name type="scientific">Sphingomonas citri</name>
    <dbReference type="NCBI Taxonomy" id="2862499"/>
    <lineage>
        <taxon>Bacteria</taxon>
        <taxon>Pseudomonadati</taxon>
        <taxon>Pseudomonadota</taxon>
        <taxon>Alphaproteobacteria</taxon>
        <taxon>Sphingomonadales</taxon>
        <taxon>Sphingomonadaceae</taxon>
        <taxon>Sphingomonas</taxon>
    </lineage>
</organism>
<reference evidence="1 2" key="1">
    <citation type="submission" date="2021-07" db="EMBL/GenBank/DDBJ databases">
        <title>Sphingomonas sp.</title>
        <authorList>
            <person name="Feng G."/>
            <person name="Li J."/>
            <person name="Pan M."/>
        </authorList>
    </citation>
    <scope>NUCLEOTIDE SEQUENCE [LARGE SCALE GENOMIC DNA]</scope>
    <source>
        <strain evidence="1 2">RRHST34</strain>
    </source>
</reference>
<protein>
    <submittedName>
        <fullName evidence="1">Uncharacterized protein</fullName>
    </submittedName>
</protein>
<proteinExistence type="predicted"/>
<dbReference type="EMBL" id="JAHXZN010000009">
    <property type="protein sequence ID" value="MBW6532700.1"/>
    <property type="molecule type" value="Genomic_DNA"/>
</dbReference>
<dbReference type="Proteomes" id="UP000759103">
    <property type="component" value="Unassembled WGS sequence"/>
</dbReference>
<gene>
    <name evidence="1" type="ORF">KZ820_18310</name>
</gene>